<dbReference type="InterPro" id="IPR025234">
    <property type="entry name" value="YjzH-like"/>
</dbReference>
<dbReference type="OrthoDB" id="1739894at2"/>
<protein>
    <recommendedName>
        <fullName evidence="3">DUF4177 domain-containing protein</fullName>
    </recommendedName>
</protein>
<keyword evidence="2" id="KW-1185">Reference proteome</keyword>
<dbReference type="RefSeq" id="WP_026800438.1">
    <property type="nucleotide sequence ID" value="NZ_AULI01000008.1"/>
</dbReference>
<accession>A0A0A5GMF7</accession>
<evidence type="ECO:0008006" key="3">
    <source>
        <dbReference type="Google" id="ProtNLM"/>
    </source>
</evidence>
<evidence type="ECO:0000313" key="2">
    <source>
        <dbReference type="Proteomes" id="UP000030528"/>
    </source>
</evidence>
<name>A0A0A5GMF7_9BACI</name>
<organism evidence="1 2">
    <name type="scientific">Pontibacillus halophilus JSM 076056 = DSM 19796</name>
    <dbReference type="NCBI Taxonomy" id="1385510"/>
    <lineage>
        <taxon>Bacteria</taxon>
        <taxon>Bacillati</taxon>
        <taxon>Bacillota</taxon>
        <taxon>Bacilli</taxon>
        <taxon>Bacillales</taxon>
        <taxon>Bacillaceae</taxon>
        <taxon>Pontibacillus</taxon>
    </lineage>
</organism>
<dbReference type="STRING" id="1385510.GCA_000425205_02059"/>
<dbReference type="EMBL" id="AVPE01000006">
    <property type="protein sequence ID" value="KGX92408.1"/>
    <property type="molecule type" value="Genomic_DNA"/>
</dbReference>
<dbReference type="eggNOG" id="ENOG50331JW">
    <property type="taxonomic scope" value="Bacteria"/>
</dbReference>
<comment type="caution">
    <text evidence="1">The sequence shown here is derived from an EMBL/GenBank/DDBJ whole genome shotgun (WGS) entry which is preliminary data.</text>
</comment>
<dbReference type="Pfam" id="PF13783">
    <property type="entry name" value="DUF4177"/>
    <property type="match status" value="1"/>
</dbReference>
<dbReference type="AlphaFoldDB" id="A0A0A5GMF7"/>
<evidence type="ECO:0000313" key="1">
    <source>
        <dbReference type="EMBL" id="KGX92408.1"/>
    </source>
</evidence>
<gene>
    <name evidence="1" type="ORF">N781_16870</name>
</gene>
<proteinExistence type="predicted"/>
<sequence>MYEHKFVRIELASFNKPKQDYHDVIAEHEKDGWELVQIFAPGTKSYGMSAFFEVIMKRSL</sequence>
<dbReference type="Proteomes" id="UP000030528">
    <property type="component" value="Unassembled WGS sequence"/>
</dbReference>
<reference evidence="1 2" key="1">
    <citation type="submission" date="2013-08" db="EMBL/GenBank/DDBJ databases">
        <authorList>
            <person name="Huang J."/>
            <person name="Wang G."/>
        </authorList>
    </citation>
    <scope>NUCLEOTIDE SEQUENCE [LARGE SCALE GENOMIC DNA]</scope>
    <source>
        <strain evidence="1 2">JSM 076056</strain>
    </source>
</reference>